<dbReference type="KEGG" id="lfp:Y981_06115"/>
<dbReference type="EMBL" id="CP007243">
    <property type="protein sequence ID" value="AIA30492.1"/>
    <property type="molecule type" value="Genomic_DNA"/>
</dbReference>
<keyword evidence="7 12" id="KW-0658">Purine biosynthesis</keyword>
<dbReference type="EC" id="6.3.4.13" evidence="4 12"/>
<dbReference type="SUPFAM" id="SSF51246">
    <property type="entry name" value="Rudiment single hybrid motif"/>
    <property type="match status" value="1"/>
</dbReference>
<evidence type="ECO:0000256" key="11">
    <source>
        <dbReference type="ARBA" id="ARBA00042864"/>
    </source>
</evidence>
<dbReference type="SUPFAM" id="SSF56059">
    <property type="entry name" value="Glutathione synthetase ATP-binding domain-like"/>
    <property type="match status" value="1"/>
</dbReference>
<dbReference type="Gene3D" id="3.90.600.10">
    <property type="entry name" value="Phosphoribosylglycinamide synthetase, C-terminal domain"/>
    <property type="match status" value="1"/>
</dbReference>
<proteinExistence type="inferred from homology"/>
<dbReference type="GO" id="GO:0005524">
    <property type="term" value="F:ATP binding"/>
    <property type="evidence" value="ECO:0007669"/>
    <property type="project" value="UniProtKB-UniRule"/>
</dbReference>
<dbReference type="InterPro" id="IPR020559">
    <property type="entry name" value="PRibGlycinamide_synth_CS"/>
</dbReference>
<reference evidence="15 16" key="2">
    <citation type="journal article" date="2015" name="Biomed. Res. Int.">
        <title>Effects of Arsenite Resistance on the Growth and Functional Gene Expression of Leptospirillum ferriphilum and Acidithiobacillus thiooxidans in Pure Culture and Coculture.</title>
        <authorList>
            <person name="Jiang H."/>
            <person name="Liang Y."/>
            <person name="Yin H."/>
            <person name="Xiao Y."/>
            <person name="Guo X."/>
            <person name="Xu Y."/>
            <person name="Hu Q."/>
            <person name="Liu H."/>
            <person name="Liu X."/>
        </authorList>
    </citation>
    <scope>NUCLEOTIDE SEQUENCE [LARGE SCALE GENOMIC DNA]</scope>
    <source>
        <strain evidence="15 16">YSK</strain>
    </source>
</reference>
<dbReference type="OrthoDB" id="9807240at2"/>
<dbReference type="SMART" id="SM01210">
    <property type="entry name" value="GARS_C"/>
    <property type="match status" value="1"/>
</dbReference>
<dbReference type="Pfam" id="PF02844">
    <property type="entry name" value="GARS_N"/>
    <property type="match status" value="1"/>
</dbReference>
<evidence type="ECO:0000259" key="14">
    <source>
        <dbReference type="PROSITE" id="PS50975"/>
    </source>
</evidence>
<dbReference type="InterPro" id="IPR013815">
    <property type="entry name" value="ATP_grasp_subdomain_1"/>
</dbReference>
<dbReference type="Pfam" id="PF02843">
    <property type="entry name" value="GARS_C"/>
    <property type="match status" value="1"/>
</dbReference>
<dbReference type="PROSITE" id="PS00184">
    <property type="entry name" value="GARS"/>
    <property type="match status" value="1"/>
</dbReference>
<dbReference type="PANTHER" id="PTHR43472:SF1">
    <property type="entry name" value="PHOSPHORIBOSYLAMINE--GLYCINE LIGASE, CHLOROPLASTIC"/>
    <property type="match status" value="1"/>
</dbReference>
<evidence type="ECO:0000256" key="10">
    <source>
        <dbReference type="ARBA" id="ARBA00042242"/>
    </source>
</evidence>
<evidence type="ECO:0000256" key="3">
    <source>
        <dbReference type="ARBA" id="ARBA00005174"/>
    </source>
</evidence>
<dbReference type="InterPro" id="IPR011761">
    <property type="entry name" value="ATP-grasp"/>
</dbReference>
<comment type="pathway">
    <text evidence="3 12">Purine metabolism; IMP biosynthesis via de novo pathway; N(1)-(5-phospho-D-ribosyl)glycinamide from 5-phospho-alpha-D-ribose 1-diphosphate: step 2/2.</text>
</comment>
<dbReference type="InterPro" id="IPR011054">
    <property type="entry name" value="Rudment_hybrid_motif"/>
</dbReference>
<dbReference type="PANTHER" id="PTHR43472">
    <property type="entry name" value="PHOSPHORIBOSYLAMINE--GLYCINE LIGASE"/>
    <property type="match status" value="1"/>
</dbReference>
<dbReference type="SUPFAM" id="SSF52440">
    <property type="entry name" value="PreATP-grasp domain"/>
    <property type="match status" value="1"/>
</dbReference>
<protein>
    <recommendedName>
        <fullName evidence="4 12">Phosphoribosylamine--glycine ligase</fullName>
        <ecNumber evidence="4 12">6.3.4.13</ecNumber>
    </recommendedName>
    <alternativeName>
        <fullName evidence="12">GARS</fullName>
    </alternativeName>
    <alternativeName>
        <fullName evidence="10 12">Glycinamide ribonucleotide synthetase</fullName>
    </alternativeName>
    <alternativeName>
        <fullName evidence="11 12">Phosphoribosylglycinamide synthetase</fullName>
    </alternativeName>
</protein>
<dbReference type="HAMAP" id="MF_00138">
    <property type="entry name" value="GARS"/>
    <property type="match status" value="1"/>
</dbReference>
<dbReference type="Gene3D" id="3.30.1490.20">
    <property type="entry name" value="ATP-grasp fold, A domain"/>
    <property type="match status" value="1"/>
</dbReference>
<comment type="cofactor">
    <cofactor evidence="1">
        <name>Mn(2+)</name>
        <dbReference type="ChEBI" id="CHEBI:29035"/>
    </cofactor>
</comment>
<evidence type="ECO:0000313" key="15">
    <source>
        <dbReference type="EMBL" id="AIA30492.1"/>
    </source>
</evidence>
<evidence type="ECO:0000256" key="5">
    <source>
        <dbReference type="ARBA" id="ARBA00022598"/>
    </source>
</evidence>
<dbReference type="HOGENOM" id="CLU_027420_3_0_0"/>
<dbReference type="GO" id="GO:0006189">
    <property type="term" value="P:'de novo' IMP biosynthetic process"/>
    <property type="evidence" value="ECO:0007669"/>
    <property type="project" value="UniProtKB-UniRule"/>
</dbReference>
<dbReference type="Gene3D" id="3.30.470.20">
    <property type="entry name" value="ATP-grasp fold, B domain"/>
    <property type="match status" value="1"/>
</dbReference>
<evidence type="ECO:0000256" key="12">
    <source>
        <dbReference type="HAMAP-Rule" id="MF_00138"/>
    </source>
</evidence>
<evidence type="ECO:0000256" key="6">
    <source>
        <dbReference type="ARBA" id="ARBA00022741"/>
    </source>
</evidence>
<keyword evidence="16" id="KW-1185">Reference proteome</keyword>
<gene>
    <name evidence="12" type="primary">purD</name>
    <name evidence="15" type="ORF">Y981_06115</name>
</gene>
<keyword evidence="5 12" id="KW-0436">Ligase</keyword>
<evidence type="ECO:0000256" key="1">
    <source>
        <dbReference type="ARBA" id="ARBA00001936"/>
    </source>
</evidence>
<comment type="cofactor">
    <cofactor evidence="2">
        <name>Mg(2+)</name>
        <dbReference type="ChEBI" id="CHEBI:18420"/>
    </cofactor>
</comment>
<dbReference type="InterPro" id="IPR016185">
    <property type="entry name" value="PreATP-grasp_dom_sf"/>
</dbReference>
<dbReference type="GO" id="GO:0009113">
    <property type="term" value="P:purine nucleobase biosynthetic process"/>
    <property type="evidence" value="ECO:0007669"/>
    <property type="project" value="InterPro"/>
</dbReference>
<dbReference type="Proteomes" id="UP000027059">
    <property type="component" value="Chromosome"/>
</dbReference>
<evidence type="ECO:0000256" key="8">
    <source>
        <dbReference type="ARBA" id="ARBA00022840"/>
    </source>
</evidence>
<dbReference type="Gene3D" id="3.40.50.20">
    <property type="match status" value="1"/>
</dbReference>
<dbReference type="InterPro" id="IPR037123">
    <property type="entry name" value="PRibGlycinamide_synth_C_sf"/>
</dbReference>
<accession>A0A059XZ46</accession>
<keyword evidence="6 13" id="KW-0547">Nucleotide-binding</keyword>
<dbReference type="PROSITE" id="PS50975">
    <property type="entry name" value="ATP_GRASP"/>
    <property type="match status" value="1"/>
</dbReference>
<dbReference type="NCBIfam" id="TIGR00877">
    <property type="entry name" value="purD"/>
    <property type="match status" value="1"/>
</dbReference>
<dbReference type="AlphaFoldDB" id="A0A059XZ46"/>
<name>A0A059XZ46_9BACT</name>
<keyword evidence="8 13" id="KW-0067">ATP-binding</keyword>
<evidence type="ECO:0000256" key="2">
    <source>
        <dbReference type="ARBA" id="ARBA00001946"/>
    </source>
</evidence>
<dbReference type="GO" id="GO:0046872">
    <property type="term" value="F:metal ion binding"/>
    <property type="evidence" value="ECO:0007669"/>
    <property type="project" value="InterPro"/>
</dbReference>
<sequence>MAGSGKRILVIGSGAREHALAEGIRQDPGRPEVLVSPGNPGMAGDIRVQPSFPEDPAEAAAWIDSLSPDLVVIGPEKPLARGLSDALRQKGIKVLGPSASAAQIEASKLFAKERMREAGIPTADFRVTPDSVSVREAVRVFGYPSVLKADGLAQGKGVFVLHSPEDLEEALGKVFDHHALGEQSSFFVERGLSGPEVSFIVLTDGTRFLPFPEARDYKRIGDGNRGPNTGGMGAVTPLSDWTGKDQEDACHLIERALWGMRRHGTPFQGFLYAGLMKTSEGLKVLEFNARFGDPEAQVLLPSAGEALLSLLESAVGGSLPGKLPLPRSPRVAVVLATQGYPEKPVSGHVITGLEKARAQEGTRLYMAGVGEHDGQIVSSGGRVLTVAGEGKTMREARERAYRTLALIGLEGGQFRTDIGAEEVTG</sequence>
<evidence type="ECO:0000256" key="13">
    <source>
        <dbReference type="PROSITE-ProRule" id="PRU00409"/>
    </source>
</evidence>
<organism evidence="15 16">
    <name type="scientific">Leptospirillum ferriphilum YSK</name>
    <dbReference type="NCBI Taxonomy" id="1441628"/>
    <lineage>
        <taxon>Bacteria</taxon>
        <taxon>Pseudomonadati</taxon>
        <taxon>Nitrospirota</taxon>
        <taxon>Nitrospiria</taxon>
        <taxon>Nitrospirales</taxon>
        <taxon>Nitrospiraceae</taxon>
        <taxon>Leptospirillum</taxon>
    </lineage>
</organism>
<reference evidence="16" key="1">
    <citation type="submission" date="2014-02" db="EMBL/GenBank/DDBJ databases">
        <title>Complete genome sequence and comparative genomic analysis of the nitrogen-fixing bacterium Leptospirillum ferriphilum YSK.</title>
        <authorList>
            <person name="Guo X."/>
            <person name="Yin H."/>
            <person name="Liang Y."/>
            <person name="Hu Q."/>
            <person name="Ma L."/>
            <person name="Xiao Y."/>
            <person name="Zhang X."/>
            <person name="Qiu G."/>
            <person name="Liu X."/>
        </authorList>
    </citation>
    <scope>NUCLEOTIDE SEQUENCE [LARGE SCALE GENOMIC DNA]</scope>
    <source>
        <strain evidence="16">YSK</strain>
    </source>
</reference>
<dbReference type="SMART" id="SM01209">
    <property type="entry name" value="GARS_A"/>
    <property type="match status" value="1"/>
</dbReference>
<evidence type="ECO:0000313" key="16">
    <source>
        <dbReference type="Proteomes" id="UP000027059"/>
    </source>
</evidence>
<dbReference type="RefSeq" id="WP_038505264.1">
    <property type="nucleotide sequence ID" value="NZ_CP007243.1"/>
</dbReference>
<comment type="similarity">
    <text evidence="9 12">Belongs to the GARS family.</text>
</comment>
<feature type="domain" description="ATP-grasp" evidence="14">
    <location>
        <begin position="112"/>
        <end position="316"/>
    </location>
</feature>
<evidence type="ECO:0000256" key="4">
    <source>
        <dbReference type="ARBA" id="ARBA00013255"/>
    </source>
</evidence>
<evidence type="ECO:0000256" key="7">
    <source>
        <dbReference type="ARBA" id="ARBA00022755"/>
    </source>
</evidence>
<dbReference type="InterPro" id="IPR020562">
    <property type="entry name" value="PRibGlycinamide_synth_N"/>
</dbReference>
<evidence type="ECO:0000256" key="9">
    <source>
        <dbReference type="ARBA" id="ARBA00038345"/>
    </source>
</evidence>
<dbReference type="InterPro" id="IPR020561">
    <property type="entry name" value="PRibGlycinamid_synth_ATP-grasp"/>
</dbReference>
<dbReference type="Pfam" id="PF01071">
    <property type="entry name" value="GARS_A"/>
    <property type="match status" value="1"/>
</dbReference>
<dbReference type="InterPro" id="IPR000115">
    <property type="entry name" value="PRibGlycinamide_synth"/>
</dbReference>
<comment type="catalytic activity">
    <reaction evidence="12">
        <text>5-phospho-beta-D-ribosylamine + glycine + ATP = N(1)-(5-phospho-beta-D-ribosyl)glycinamide + ADP + phosphate + H(+)</text>
        <dbReference type="Rhea" id="RHEA:17453"/>
        <dbReference type="ChEBI" id="CHEBI:15378"/>
        <dbReference type="ChEBI" id="CHEBI:30616"/>
        <dbReference type="ChEBI" id="CHEBI:43474"/>
        <dbReference type="ChEBI" id="CHEBI:57305"/>
        <dbReference type="ChEBI" id="CHEBI:58681"/>
        <dbReference type="ChEBI" id="CHEBI:143788"/>
        <dbReference type="ChEBI" id="CHEBI:456216"/>
        <dbReference type="EC" id="6.3.4.13"/>
    </reaction>
</comment>
<dbReference type="InterPro" id="IPR020560">
    <property type="entry name" value="PRibGlycinamide_synth_C-dom"/>
</dbReference>
<dbReference type="GO" id="GO:0004637">
    <property type="term" value="F:phosphoribosylamine-glycine ligase activity"/>
    <property type="evidence" value="ECO:0007669"/>
    <property type="project" value="UniProtKB-UniRule"/>
</dbReference>
<dbReference type="UniPathway" id="UPA00074">
    <property type="reaction ID" value="UER00125"/>
</dbReference>